<dbReference type="GO" id="GO:0000287">
    <property type="term" value="F:magnesium ion binding"/>
    <property type="evidence" value="ECO:0007669"/>
    <property type="project" value="InterPro"/>
</dbReference>
<dbReference type="GO" id="GO:0005829">
    <property type="term" value="C:cytosol"/>
    <property type="evidence" value="ECO:0007669"/>
    <property type="project" value="TreeGrafter"/>
</dbReference>
<gene>
    <name evidence="5" type="ORF">IC229_30820</name>
</gene>
<dbReference type="Pfam" id="PF22624">
    <property type="entry name" value="AASDHPPT_N"/>
    <property type="match status" value="1"/>
</dbReference>
<dbReference type="SUPFAM" id="SSF56214">
    <property type="entry name" value="4'-phosphopantetheinyl transferase"/>
    <property type="match status" value="2"/>
</dbReference>
<name>A0A927AVA2_9BACT</name>
<dbReference type="InterPro" id="IPR055066">
    <property type="entry name" value="AASDHPPT_N"/>
</dbReference>
<dbReference type="InterPro" id="IPR037143">
    <property type="entry name" value="4-PPantetheinyl_Trfase_dom_sf"/>
</dbReference>
<organism evidence="5 6">
    <name type="scientific">Spirosoma profusum</name>
    <dbReference type="NCBI Taxonomy" id="2771354"/>
    <lineage>
        <taxon>Bacteria</taxon>
        <taxon>Pseudomonadati</taxon>
        <taxon>Bacteroidota</taxon>
        <taxon>Cytophagia</taxon>
        <taxon>Cytophagales</taxon>
        <taxon>Cytophagaceae</taxon>
        <taxon>Spirosoma</taxon>
    </lineage>
</organism>
<proteinExistence type="inferred from homology"/>
<keyword evidence="2 5" id="KW-0808">Transferase</keyword>
<sequence>MRESLPNPLFSTATSALGFTLIEKEQHEITPDFKVLDTLERVRYQRYLNPQKQLEFLTGRTFLKNVLAKYLDVLPQSISLSLTANGKPYLAKSAGINVPFFNLSHAAGHYLIGLSRYPIGVDIEPYRWVELMRFRHFLSQGEYQQLTELPEIEQSKMFFKLFTAKEAFLKATDKAYPLDAIQFQLNNQEWQLTCPESSFQFTQTNYEGCCITVCTNM</sequence>
<reference evidence="5" key="1">
    <citation type="submission" date="2020-09" db="EMBL/GenBank/DDBJ databases">
        <authorList>
            <person name="Kim M.K."/>
        </authorList>
    </citation>
    <scope>NUCLEOTIDE SEQUENCE</scope>
    <source>
        <strain evidence="5">BT702</strain>
    </source>
</reference>
<feature type="domain" description="4'-phosphopantetheinyl transferase" evidence="3">
    <location>
        <begin position="118"/>
        <end position="191"/>
    </location>
</feature>
<evidence type="ECO:0000259" key="4">
    <source>
        <dbReference type="Pfam" id="PF22624"/>
    </source>
</evidence>
<dbReference type="GO" id="GO:0008897">
    <property type="term" value="F:holo-[acyl-carrier-protein] synthase activity"/>
    <property type="evidence" value="ECO:0007669"/>
    <property type="project" value="InterPro"/>
</dbReference>
<keyword evidence="6" id="KW-1185">Reference proteome</keyword>
<dbReference type="PANTHER" id="PTHR12215:SF10">
    <property type="entry name" value="L-AMINOADIPATE-SEMIALDEHYDE DEHYDROGENASE-PHOSPHOPANTETHEINYL TRANSFERASE"/>
    <property type="match status" value="1"/>
</dbReference>
<evidence type="ECO:0000256" key="1">
    <source>
        <dbReference type="ARBA" id="ARBA00010990"/>
    </source>
</evidence>
<evidence type="ECO:0000313" key="5">
    <source>
        <dbReference type="EMBL" id="MBD2705059.1"/>
    </source>
</evidence>
<dbReference type="InterPro" id="IPR050559">
    <property type="entry name" value="P-Pant_transferase_sf"/>
</dbReference>
<dbReference type="PANTHER" id="PTHR12215">
    <property type="entry name" value="PHOSPHOPANTETHEINE TRANSFERASE"/>
    <property type="match status" value="1"/>
</dbReference>
<evidence type="ECO:0000313" key="6">
    <source>
        <dbReference type="Proteomes" id="UP000598820"/>
    </source>
</evidence>
<evidence type="ECO:0000256" key="2">
    <source>
        <dbReference type="ARBA" id="ARBA00022679"/>
    </source>
</evidence>
<dbReference type="RefSeq" id="WP_190892149.1">
    <property type="nucleotide sequence ID" value="NZ_JACWZY010000043.1"/>
</dbReference>
<dbReference type="Gene3D" id="3.90.470.20">
    <property type="entry name" value="4'-phosphopantetheinyl transferase domain"/>
    <property type="match status" value="2"/>
</dbReference>
<feature type="domain" description="4'-phosphopantetheinyl transferase N-terminal" evidence="4">
    <location>
        <begin position="27"/>
        <end position="110"/>
    </location>
</feature>
<dbReference type="GO" id="GO:0019878">
    <property type="term" value="P:lysine biosynthetic process via aminoadipic acid"/>
    <property type="evidence" value="ECO:0007669"/>
    <property type="project" value="TreeGrafter"/>
</dbReference>
<dbReference type="Proteomes" id="UP000598820">
    <property type="component" value="Unassembled WGS sequence"/>
</dbReference>
<dbReference type="EMBL" id="JACWZY010000043">
    <property type="protein sequence ID" value="MBD2705059.1"/>
    <property type="molecule type" value="Genomic_DNA"/>
</dbReference>
<dbReference type="Pfam" id="PF01648">
    <property type="entry name" value="ACPS"/>
    <property type="match status" value="1"/>
</dbReference>
<evidence type="ECO:0000259" key="3">
    <source>
        <dbReference type="Pfam" id="PF01648"/>
    </source>
</evidence>
<dbReference type="InterPro" id="IPR008278">
    <property type="entry name" value="4-PPantetheinyl_Trfase_dom"/>
</dbReference>
<protein>
    <submittedName>
        <fullName evidence="5">4'-phosphopantetheinyl transferase superfamily protein</fullName>
    </submittedName>
</protein>
<comment type="similarity">
    <text evidence="1">Belongs to the P-Pant transferase superfamily. Gsp/Sfp/HetI/AcpT family.</text>
</comment>
<accession>A0A927AVA2</accession>
<comment type="caution">
    <text evidence="5">The sequence shown here is derived from an EMBL/GenBank/DDBJ whole genome shotgun (WGS) entry which is preliminary data.</text>
</comment>
<dbReference type="AlphaFoldDB" id="A0A927AVA2"/>